<accession>A0A8J2YP80</accession>
<dbReference type="Proteomes" id="UP000646365">
    <property type="component" value="Unassembled WGS sequence"/>
</dbReference>
<evidence type="ECO:0008006" key="4">
    <source>
        <dbReference type="Google" id="ProtNLM"/>
    </source>
</evidence>
<proteinExistence type="predicted"/>
<dbReference type="RefSeq" id="WP_229743381.1">
    <property type="nucleotide sequence ID" value="NZ_BMJQ01000001.1"/>
</dbReference>
<dbReference type="EMBL" id="BMJQ01000001">
    <property type="protein sequence ID" value="GGE99014.1"/>
    <property type="molecule type" value="Genomic_DNA"/>
</dbReference>
<dbReference type="AlphaFoldDB" id="A0A8J2YP80"/>
<evidence type="ECO:0000256" key="1">
    <source>
        <dbReference type="SAM" id="SignalP"/>
    </source>
</evidence>
<reference evidence="2" key="2">
    <citation type="submission" date="2020-09" db="EMBL/GenBank/DDBJ databases">
        <authorList>
            <person name="Sun Q."/>
            <person name="Zhou Y."/>
        </authorList>
    </citation>
    <scope>NUCLEOTIDE SEQUENCE</scope>
    <source>
        <strain evidence="2">CGMCC 1.15725</strain>
    </source>
</reference>
<gene>
    <name evidence="2" type="ORF">GCM10011611_00690</name>
</gene>
<dbReference type="Gene3D" id="3.90.280.10">
    <property type="entry name" value="PEBP-like"/>
    <property type="match status" value="1"/>
</dbReference>
<name>A0A8J2YP80_9PROT</name>
<dbReference type="SUPFAM" id="SSF49777">
    <property type="entry name" value="PEBP-like"/>
    <property type="match status" value="1"/>
</dbReference>
<comment type="caution">
    <text evidence="2">The sequence shown here is derived from an EMBL/GenBank/DDBJ whole genome shotgun (WGS) entry which is preliminary data.</text>
</comment>
<dbReference type="Pfam" id="PF01161">
    <property type="entry name" value="PBP"/>
    <property type="match status" value="1"/>
</dbReference>
<evidence type="ECO:0000313" key="2">
    <source>
        <dbReference type="EMBL" id="GGE99014.1"/>
    </source>
</evidence>
<protein>
    <recommendedName>
        <fullName evidence="4">Phospholipid-binding protein</fullName>
    </recommendedName>
</protein>
<evidence type="ECO:0000313" key="3">
    <source>
        <dbReference type="Proteomes" id="UP000646365"/>
    </source>
</evidence>
<organism evidence="2 3">
    <name type="scientific">Aliidongia dinghuensis</name>
    <dbReference type="NCBI Taxonomy" id="1867774"/>
    <lineage>
        <taxon>Bacteria</taxon>
        <taxon>Pseudomonadati</taxon>
        <taxon>Pseudomonadota</taxon>
        <taxon>Alphaproteobacteria</taxon>
        <taxon>Rhodospirillales</taxon>
        <taxon>Dongiaceae</taxon>
        <taxon>Aliidongia</taxon>
    </lineage>
</organism>
<feature type="signal peptide" evidence="1">
    <location>
        <begin position="1"/>
        <end position="24"/>
    </location>
</feature>
<sequence length="133" mass="13934">MLKRLGAVAMVLAVAVAGAGAAQAQSPAFSVDFTWQGTTSCFDPKSPPFTLGGVPGGTKALKFAMKDLDAPTYPHGGGSIAYDGQSEVRRGAFSYQGPCPPDGQHSYQWTVEALDGNGRTLARAIVTKKFPER</sequence>
<feature type="chain" id="PRO_5035324539" description="Phospholipid-binding protein" evidence="1">
    <location>
        <begin position="25"/>
        <end position="133"/>
    </location>
</feature>
<dbReference type="InterPro" id="IPR008914">
    <property type="entry name" value="PEBP"/>
</dbReference>
<reference evidence="2" key="1">
    <citation type="journal article" date="2014" name="Int. J. Syst. Evol. Microbiol.">
        <title>Complete genome sequence of Corynebacterium casei LMG S-19264T (=DSM 44701T), isolated from a smear-ripened cheese.</title>
        <authorList>
            <consortium name="US DOE Joint Genome Institute (JGI-PGF)"/>
            <person name="Walter F."/>
            <person name="Albersmeier A."/>
            <person name="Kalinowski J."/>
            <person name="Ruckert C."/>
        </authorList>
    </citation>
    <scope>NUCLEOTIDE SEQUENCE</scope>
    <source>
        <strain evidence="2">CGMCC 1.15725</strain>
    </source>
</reference>
<dbReference type="InterPro" id="IPR036610">
    <property type="entry name" value="PEBP-like_sf"/>
</dbReference>
<keyword evidence="1" id="KW-0732">Signal</keyword>
<keyword evidence="3" id="KW-1185">Reference proteome</keyword>